<name>A2Z964_ORYSI</name>
<accession>A2Z964</accession>
<feature type="region of interest" description="Disordered" evidence="1">
    <location>
        <begin position="14"/>
        <end position="38"/>
    </location>
</feature>
<keyword evidence="2" id="KW-0472">Membrane</keyword>
<dbReference type="STRING" id="39946.A2Z964"/>
<gene>
    <name evidence="3" type="ORF">OsI_34256</name>
</gene>
<dbReference type="SUPFAM" id="SSF48371">
    <property type="entry name" value="ARM repeat"/>
    <property type="match status" value="1"/>
</dbReference>
<keyword evidence="4" id="KW-1185">Reference proteome</keyword>
<dbReference type="Gramene" id="BGIOSGA031584-TA">
    <property type="protein sequence ID" value="BGIOSGA031584-PA"/>
    <property type="gene ID" value="BGIOSGA031584"/>
</dbReference>
<sequence>MDCSIRICVWKSPGGSNEQETTTTRASSSRRAPGCCGEERPEEKINWLLVLEMFFTNAASSVGTVGFVWATVVLLGGFVTKLNPVDFWFITTLSFFQAIRIIGGDWNAEKTIISDLLIDNDSFKKCRNEDSKRSKAWSFLQTSKDKLTNAIAYCAPEGLDYNTLLTLGRYLCKTSAFIVRLLRYIVPVVWAALSFPHLLLQNFGDIGRSAEDINMKAALNLYYGLSVGQALLSIIAINHSYSSSKLLKDVAKQYELNVNGERAMDLYYRHVRRICRDEGMAKTLNMTLIGFAVKSLASNHDKEAQKAGLTILHDLVEMEYSRYSTEALQSVRDCPDAIESLSNVVVSTFEDDKPTRVMAAWVMAKLAAHLHVHGILPVMRSVWSLLEARDGEMVTSNDKGMKFTERGLEILEQLSSRACNLSAISSSHELMAKLTAFTCVPALSSRDDFSIRKARCALTVFSRFASCTGIQGINIRQDILENTLLLANIGEIIMQGSTTSDLLQLQEGAIGIVDGFALDAGSRDHRATRKLVVMLLGVFRSLDEGDKVQVQLSAGKALARLTTDSQANCHAIIREKDVLKDFKRMLSGQHGASCRVVVANILRNLCAYAKPDSMKEFSAENISMAITTMCQTKNVKGEDMEALLGLVLQFSKLLPADDFSMAVNGNGIGLRNFVEKLKSILEEANSEITSTSTSTHPGIRRFAIEQVIWMAQSEPQLHCINHFIDFEMRDYLVEVQQTARRTWQENFKLSSGDLPVLEYEESLHSVALRALDLIPGEQINGQ</sequence>
<dbReference type="PANTHER" id="PTHR33115:SF50">
    <property type="entry name" value="ARM REPEAT SUPERFAMILY PROTEIN"/>
    <property type="match status" value="1"/>
</dbReference>
<dbReference type="Proteomes" id="UP000007015">
    <property type="component" value="Chromosome 10"/>
</dbReference>
<protein>
    <submittedName>
        <fullName evidence="3">Uncharacterized protein</fullName>
    </submittedName>
</protein>
<dbReference type="HOGENOM" id="CLU_006857_2_1_1"/>
<organism evidence="3 4">
    <name type="scientific">Oryza sativa subsp. indica</name>
    <name type="common">Rice</name>
    <dbReference type="NCBI Taxonomy" id="39946"/>
    <lineage>
        <taxon>Eukaryota</taxon>
        <taxon>Viridiplantae</taxon>
        <taxon>Streptophyta</taxon>
        <taxon>Embryophyta</taxon>
        <taxon>Tracheophyta</taxon>
        <taxon>Spermatophyta</taxon>
        <taxon>Magnoliopsida</taxon>
        <taxon>Liliopsida</taxon>
        <taxon>Poales</taxon>
        <taxon>Poaceae</taxon>
        <taxon>BOP clade</taxon>
        <taxon>Oryzoideae</taxon>
        <taxon>Oryzeae</taxon>
        <taxon>Oryzinae</taxon>
        <taxon>Oryza</taxon>
        <taxon>Oryza sativa</taxon>
    </lineage>
</organism>
<dbReference type="Gene3D" id="1.25.10.10">
    <property type="entry name" value="Leucine-rich Repeat Variant"/>
    <property type="match status" value="1"/>
</dbReference>
<dbReference type="PANTHER" id="PTHR33115">
    <property type="entry name" value="ARM REPEAT SUPERFAMILY PROTEIN"/>
    <property type="match status" value="1"/>
</dbReference>
<keyword evidence="2" id="KW-1133">Transmembrane helix</keyword>
<dbReference type="InterPro" id="IPR016024">
    <property type="entry name" value="ARM-type_fold"/>
</dbReference>
<evidence type="ECO:0000256" key="1">
    <source>
        <dbReference type="SAM" id="MobiDB-lite"/>
    </source>
</evidence>
<feature type="compositionally biased region" description="Low complexity" evidence="1">
    <location>
        <begin position="21"/>
        <end position="32"/>
    </location>
</feature>
<evidence type="ECO:0000313" key="4">
    <source>
        <dbReference type="Proteomes" id="UP000007015"/>
    </source>
</evidence>
<dbReference type="OMA" id="MAITTMC"/>
<evidence type="ECO:0000256" key="2">
    <source>
        <dbReference type="SAM" id="Phobius"/>
    </source>
</evidence>
<dbReference type="InterPro" id="IPR011989">
    <property type="entry name" value="ARM-like"/>
</dbReference>
<proteinExistence type="predicted"/>
<reference evidence="3 4" key="1">
    <citation type="journal article" date="2005" name="PLoS Biol.">
        <title>The genomes of Oryza sativa: a history of duplications.</title>
        <authorList>
            <person name="Yu J."/>
            <person name="Wang J."/>
            <person name="Lin W."/>
            <person name="Li S."/>
            <person name="Li H."/>
            <person name="Zhou J."/>
            <person name="Ni P."/>
            <person name="Dong W."/>
            <person name="Hu S."/>
            <person name="Zeng C."/>
            <person name="Zhang J."/>
            <person name="Zhang Y."/>
            <person name="Li R."/>
            <person name="Xu Z."/>
            <person name="Li S."/>
            <person name="Li X."/>
            <person name="Zheng H."/>
            <person name="Cong L."/>
            <person name="Lin L."/>
            <person name="Yin J."/>
            <person name="Geng J."/>
            <person name="Li G."/>
            <person name="Shi J."/>
            <person name="Liu J."/>
            <person name="Lv H."/>
            <person name="Li J."/>
            <person name="Wang J."/>
            <person name="Deng Y."/>
            <person name="Ran L."/>
            <person name="Shi X."/>
            <person name="Wang X."/>
            <person name="Wu Q."/>
            <person name="Li C."/>
            <person name="Ren X."/>
            <person name="Wang J."/>
            <person name="Wang X."/>
            <person name="Li D."/>
            <person name="Liu D."/>
            <person name="Zhang X."/>
            <person name="Ji Z."/>
            <person name="Zhao W."/>
            <person name="Sun Y."/>
            <person name="Zhang Z."/>
            <person name="Bao J."/>
            <person name="Han Y."/>
            <person name="Dong L."/>
            <person name="Ji J."/>
            <person name="Chen P."/>
            <person name="Wu S."/>
            <person name="Liu J."/>
            <person name="Xiao Y."/>
            <person name="Bu D."/>
            <person name="Tan J."/>
            <person name="Yang L."/>
            <person name="Ye C."/>
            <person name="Zhang J."/>
            <person name="Xu J."/>
            <person name="Zhou Y."/>
            <person name="Yu Y."/>
            <person name="Zhang B."/>
            <person name="Zhuang S."/>
            <person name="Wei H."/>
            <person name="Liu B."/>
            <person name="Lei M."/>
            <person name="Yu H."/>
            <person name="Li Y."/>
            <person name="Xu H."/>
            <person name="Wei S."/>
            <person name="He X."/>
            <person name="Fang L."/>
            <person name="Zhang Z."/>
            <person name="Zhang Y."/>
            <person name="Huang X."/>
            <person name="Su Z."/>
            <person name="Tong W."/>
            <person name="Li J."/>
            <person name="Tong Z."/>
            <person name="Li S."/>
            <person name="Ye J."/>
            <person name="Wang L."/>
            <person name="Fang L."/>
            <person name="Lei T."/>
            <person name="Chen C."/>
            <person name="Chen H."/>
            <person name="Xu Z."/>
            <person name="Li H."/>
            <person name="Huang H."/>
            <person name="Zhang F."/>
            <person name="Xu H."/>
            <person name="Li N."/>
            <person name="Zhao C."/>
            <person name="Li S."/>
            <person name="Dong L."/>
            <person name="Huang Y."/>
            <person name="Li L."/>
            <person name="Xi Y."/>
            <person name="Qi Q."/>
            <person name="Li W."/>
            <person name="Zhang B."/>
            <person name="Hu W."/>
            <person name="Zhang Y."/>
            <person name="Tian X."/>
            <person name="Jiao Y."/>
            <person name="Liang X."/>
            <person name="Jin J."/>
            <person name="Gao L."/>
            <person name="Zheng W."/>
            <person name="Hao B."/>
            <person name="Liu S."/>
            <person name="Wang W."/>
            <person name="Yuan L."/>
            <person name="Cao M."/>
            <person name="McDermott J."/>
            <person name="Samudrala R."/>
            <person name="Wang J."/>
            <person name="Wong G.K."/>
            <person name="Yang H."/>
        </authorList>
    </citation>
    <scope>NUCLEOTIDE SEQUENCE [LARGE SCALE GENOMIC DNA]</scope>
    <source>
        <strain evidence="4">cv. 93-11</strain>
    </source>
</reference>
<dbReference type="AlphaFoldDB" id="A2Z964"/>
<evidence type="ECO:0000313" key="3">
    <source>
        <dbReference type="EMBL" id="EAY79148.1"/>
    </source>
</evidence>
<dbReference type="EMBL" id="CM000135">
    <property type="protein sequence ID" value="EAY79148.1"/>
    <property type="molecule type" value="Genomic_DNA"/>
</dbReference>
<keyword evidence="2" id="KW-0812">Transmembrane</keyword>
<feature type="transmembrane region" description="Helical" evidence="2">
    <location>
        <begin position="54"/>
        <end position="79"/>
    </location>
</feature>